<keyword evidence="3" id="KW-1185">Reference proteome</keyword>
<protein>
    <submittedName>
        <fullName evidence="2">Uncharacterized protein</fullName>
    </submittedName>
</protein>
<dbReference type="Proteomes" id="UP000017559">
    <property type="component" value="Unassembled WGS sequence"/>
</dbReference>
<name>V2X2D4_MONRO</name>
<evidence type="ECO:0000313" key="3">
    <source>
        <dbReference type="Proteomes" id="UP000017559"/>
    </source>
</evidence>
<reference evidence="2 3" key="1">
    <citation type="journal article" date="2014" name="BMC Genomics">
        <title>Genome and secretome analysis of the hemibiotrophic fungal pathogen, Moniliophthora roreri, which causes frosty pod rot disease of cacao: mechanisms of the biotrophic and necrotrophic phases.</title>
        <authorList>
            <person name="Meinhardt L.W."/>
            <person name="Costa G.G.L."/>
            <person name="Thomazella D.P.T."/>
            <person name="Teixeira P.J.P.L."/>
            <person name="Carazzolle M.F."/>
            <person name="Schuster S.C."/>
            <person name="Carlson J.E."/>
            <person name="Guiltinan M.J."/>
            <person name="Mieczkowski P."/>
            <person name="Farmer A."/>
            <person name="Ramaraj T."/>
            <person name="Crozier J."/>
            <person name="Davis R.E."/>
            <person name="Shao J."/>
            <person name="Melnick R.L."/>
            <person name="Pereira G.A.G."/>
            <person name="Bailey B.A."/>
        </authorList>
    </citation>
    <scope>NUCLEOTIDE SEQUENCE [LARGE SCALE GENOMIC DNA]</scope>
    <source>
        <strain evidence="2 3">MCA 2997</strain>
    </source>
</reference>
<feature type="non-terminal residue" evidence="2">
    <location>
        <position position="1"/>
    </location>
</feature>
<feature type="compositionally biased region" description="Polar residues" evidence="1">
    <location>
        <begin position="32"/>
        <end position="45"/>
    </location>
</feature>
<sequence>RLAEPEDGTLTSLTIRNSRAAYLCRTPDLRTLKTSTQGNTSGTGRSRTDSMLPYTLHPRKISSTCSIVLSAARKPSYVVLVDSISRSLTDAG</sequence>
<dbReference type="HOGENOM" id="CLU_2419058_0_0_1"/>
<dbReference type="AlphaFoldDB" id="V2X2D4"/>
<evidence type="ECO:0000313" key="2">
    <source>
        <dbReference type="EMBL" id="ESK93268.1"/>
    </source>
</evidence>
<organism evidence="2 3">
    <name type="scientific">Moniliophthora roreri (strain MCA 2997)</name>
    <name type="common">Cocoa frosty pod rot fungus</name>
    <name type="synonym">Crinipellis roreri</name>
    <dbReference type="NCBI Taxonomy" id="1381753"/>
    <lineage>
        <taxon>Eukaryota</taxon>
        <taxon>Fungi</taxon>
        <taxon>Dikarya</taxon>
        <taxon>Basidiomycota</taxon>
        <taxon>Agaricomycotina</taxon>
        <taxon>Agaricomycetes</taxon>
        <taxon>Agaricomycetidae</taxon>
        <taxon>Agaricales</taxon>
        <taxon>Marasmiineae</taxon>
        <taxon>Marasmiaceae</taxon>
        <taxon>Moniliophthora</taxon>
    </lineage>
</organism>
<gene>
    <name evidence="2" type="ORF">Moror_14572</name>
</gene>
<feature type="region of interest" description="Disordered" evidence="1">
    <location>
        <begin position="32"/>
        <end position="52"/>
    </location>
</feature>
<accession>V2X2D4</accession>
<dbReference type="EMBL" id="AWSO01000213">
    <property type="protein sequence ID" value="ESK93268.1"/>
    <property type="molecule type" value="Genomic_DNA"/>
</dbReference>
<dbReference type="KEGG" id="mrr:Moror_14572"/>
<evidence type="ECO:0000256" key="1">
    <source>
        <dbReference type="SAM" id="MobiDB-lite"/>
    </source>
</evidence>
<comment type="caution">
    <text evidence="2">The sequence shown here is derived from an EMBL/GenBank/DDBJ whole genome shotgun (WGS) entry which is preliminary data.</text>
</comment>
<proteinExistence type="predicted"/>